<accession>A0ABW5N3N7</accession>
<keyword evidence="3 9" id="KW-0032">Aminotransferase</keyword>
<evidence type="ECO:0000256" key="2">
    <source>
        <dbReference type="ARBA" id="ARBA00005063"/>
    </source>
</evidence>
<evidence type="ECO:0000256" key="7">
    <source>
        <dbReference type="ARBA" id="ARBA00022898"/>
    </source>
</evidence>
<reference evidence="11" key="1">
    <citation type="journal article" date="2019" name="Int. J. Syst. Evol. Microbiol.">
        <title>The Global Catalogue of Microorganisms (GCM) 10K type strain sequencing project: providing services to taxonomists for standard genome sequencing and annotation.</title>
        <authorList>
            <consortium name="The Broad Institute Genomics Platform"/>
            <consortium name="The Broad Institute Genome Sequencing Center for Infectious Disease"/>
            <person name="Wu L."/>
            <person name="Ma J."/>
        </authorList>
    </citation>
    <scope>NUCLEOTIDE SEQUENCE [LARGE SCALE GENOMIC DNA]</scope>
    <source>
        <strain evidence="11">KCTC 42423</strain>
    </source>
</reference>
<dbReference type="Pfam" id="PF00202">
    <property type="entry name" value="Aminotran_3"/>
    <property type="match status" value="1"/>
</dbReference>
<keyword evidence="9" id="KW-0963">Cytoplasm</keyword>
<comment type="cofactor">
    <cofactor evidence="1 9">
        <name>pyridoxal 5'-phosphate</name>
        <dbReference type="ChEBI" id="CHEBI:597326"/>
    </cofactor>
</comment>
<feature type="modified residue" description="N6-(pyridoxal phosphate)lysine" evidence="9">
    <location>
        <position position="265"/>
    </location>
</feature>
<dbReference type="PANTHER" id="PTHR42684:SF3">
    <property type="entry name" value="ADENOSYLMETHIONINE-8-AMINO-7-OXONONANOATE AMINOTRANSFERASE"/>
    <property type="match status" value="1"/>
</dbReference>
<evidence type="ECO:0000256" key="3">
    <source>
        <dbReference type="ARBA" id="ARBA00022576"/>
    </source>
</evidence>
<comment type="caution">
    <text evidence="9">Lacks conserved residue(s) required for the propagation of feature annotation.</text>
</comment>
<comment type="similarity">
    <text evidence="9">Belongs to the class-III pyridoxal-phosphate-dependent aminotransferase family. BioA subfamily.</text>
</comment>
<dbReference type="EMBL" id="JBHULX010000001">
    <property type="protein sequence ID" value="MFD2589380.1"/>
    <property type="molecule type" value="Genomic_DNA"/>
</dbReference>
<comment type="pathway">
    <text evidence="2 9">Cofactor biosynthesis; biotin biosynthesis; 7,8-diaminononanoate from 8-amino-7-oxononanoate (SAM route): step 1/1.</text>
</comment>
<comment type="catalytic activity">
    <reaction evidence="8 9">
        <text>(8S)-8-amino-7-oxononanoate + S-adenosyl-L-methionine = S-adenosyl-4-methylsulfanyl-2-oxobutanoate + (7R,8S)-7,8-diammoniononanoate</text>
        <dbReference type="Rhea" id="RHEA:16861"/>
        <dbReference type="ChEBI" id="CHEBI:16490"/>
        <dbReference type="ChEBI" id="CHEBI:59789"/>
        <dbReference type="ChEBI" id="CHEBI:149468"/>
        <dbReference type="ChEBI" id="CHEBI:149469"/>
        <dbReference type="EC" id="2.6.1.62"/>
    </reaction>
</comment>
<evidence type="ECO:0000313" key="11">
    <source>
        <dbReference type="Proteomes" id="UP001597459"/>
    </source>
</evidence>
<dbReference type="NCBIfam" id="TIGR00508">
    <property type="entry name" value="bioA"/>
    <property type="match status" value="1"/>
</dbReference>
<sequence>MSLRDRDKKHLWHPLTQHKIHPDALPIQKAEGVWLYDDQDKKYIDGIASWYTAMYGHCHPYILEKVQGQMQQLDQIVFAGFTHKPAVELSEKLMEILPVNQEKIFFSDNGSTANEVGIKMALQYFFNQGKKKNTIIAFEDGFHGDTFGAMSASGLSVYNGPFEDFFIKVVRIPTPNASNIEEVKKQLTNILSEHEVAVFIYEPLVQGANAMHMFEAKYLESVLQICKENDVLLLADEVMTGFGKTGTNFASDQMDCKPDIISLSKSLTAGFVPMAVTSCTQEVYDAFLDDSVGKAFFHAHTYSANPIACSVAVAGIELLASVEIQENIQKIIQSHQDFDTKIRNHSKVKSTRQLGVIYALDLNIEMDRYGEKRYQIFDHFMQNGVVLRPLGNTVYILPPFVITEEELEIVYDTIYQLLEKIL</sequence>
<dbReference type="CDD" id="cd00610">
    <property type="entry name" value="OAT_like"/>
    <property type="match status" value="1"/>
</dbReference>
<evidence type="ECO:0000256" key="8">
    <source>
        <dbReference type="ARBA" id="ARBA00048449"/>
    </source>
</evidence>
<dbReference type="PIRSF" id="PIRSF000521">
    <property type="entry name" value="Transaminase_4ab_Lys_Orn"/>
    <property type="match status" value="1"/>
</dbReference>
<keyword evidence="5 9" id="KW-0949">S-adenosyl-L-methionine</keyword>
<dbReference type="InterPro" id="IPR005815">
    <property type="entry name" value="BioA"/>
</dbReference>
<feature type="site" description="Participates in the substrate recognition with KAPA and in a stacking interaction with the adenine ring of SAM" evidence="9">
    <location>
        <position position="15"/>
    </location>
</feature>
<evidence type="ECO:0000256" key="6">
    <source>
        <dbReference type="ARBA" id="ARBA00022756"/>
    </source>
</evidence>
<comment type="caution">
    <text evidence="10">The sequence shown here is derived from an EMBL/GenBank/DDBJ whole genome shotgun (WGS) entry which is preliminary data.</text>
</comment>
<dbReference type="InterPro" id="IPR015424">
    <property type="entry name" value="PyrdxlP-dep_Trfase"/>
</dbReference>
<name>A0ABW5N3N7_9FLAO</name>
<organism evidence="10 11">
    <name type="scientific">Aquimarina hainanensis</name>
    <dbReference type="NCBI Taxonomy" id="1578017"/>
    <lineage>
        <taxon>Bacteria</taxon>
        <taxon>Pseudomonadati</taxon>
        <taxon>Bacteroidota</taxon>
        <taxon>Flavobacteriia</taxon>
        <taxon>Flavobacteriales</taxon>
        <taxon>Flavobacteriaceae</taxon>
        <taxon>Aquimarina</taxon>
    </lineage>
</organism>
<evidence type="ECO:0000256" key="4">
    <source>
        <dbReference type="ARBA" id="ARBA00022679"/>
    </source>
</evidence>
<evidence type="ECO:0000256" key="1">
    <source>
        <dbReference type="ARBA" id="ARBA00001933"/>
    </source>
</evidence>
<dbReference type="EC" id="2.6.1.62" evidence="9"/>
<comment type="subunit">
    <text evidence="9">Homodimer.</text>
</comment>
<keyword evidence="7 9" id="KW-0663">Pyridoxal phosphate</keyword>
<gene>
    <name evidence="9 10" type="primary">bioA</name>
    <name evidence="10" type="ORF">ACFSTE_00965</name>
</gene>
<feature type="binding site" evidence="9">
    <location>
        <position position="50"/>
    </location>
    <ligand>
        <name>substrate</name>
    </ligand>
</feature>
<keyword evidence="6 9" id="KW-0093">Biotin biosynthesis</keyword>
<keyword evidence="4 9" id="KW-0808">Transferase</keyword>
<evidence type="ECO:0000313" key="10">
    <source>
        <dbReference type="EMBL" id="MFD2589380.1"/>
    </source>
</evidence>
<evidence type="ECO:0000256" key="9">
    <source>
        <dbReference type="HAMAP-Rule" id="MF_00834"/>
    </source>
</evidence>
<dbReference type="RefSeq" id="WP_378257992.1">
    <property type="nucleotide sequence ID" value="NZ_JBHSJV010000001.1"/>
</dbReference>
<dbReference type="InterPro" id="IPR015421">
    <property type="entry name" value="PyrdxlP-dep_Trfase_major"/>
</dbReference>
<dbReference type="Proteomes" id="UP001597459">
    <property type="component" value="Unassembled WGS sequence"/>
</dbReference>
<comment type="subcellular location">
    <subcellularLocation>
        <location evidence="9">Cytoplasm</location>
    </subcellularLocation>
</comment>
<feature type="binding site" evidence="9">
    <location>
        <position position="265"/>
    </location>
    <ligand>
        <name>substrate</name>
    </ligand>
</feature>
<feature type="binding site" evidence="9">
    <location>
        <begin position="110"/>
        <end position="111"/>
    </location>
    <ligand>
        <name>pyridoxal 5'-phosphate</name>
        <dbReference type="ChEBI" id="CHEBI:597326"/>
    </ligand>
</feature>
<feature type="binding site" evidence="9">
    <location>
        <position position="388"/>
    </location>
    <ligand>
        <name>substrate</name>
    </ligand>
</feature>
<evidence type="ECO:0000256" key="5">
    <source>
        <dbReference type="ARBA" id="ARBA00022691"/>
    </source>
</evidence>
<dbReference type="PANTHER" id="PTHR42684">
    <property type="entry name" value="ADENOSYLMETHIONINE-8-AMINO-7-OXONONANOATE AMINOTRANSFERASE"/>
    <property type="match status" value="1"/>
</dbReference>
<feature type="binding site" evidence="9">
    <location>
        <position position="236"/>
    </location>
    <ligand>
        <name>pyridoxal 5'-phosphate</name>
        <dbReference type="ChEBI" id="CHEBI:597326"/>
    </ligand>
</feature>
<protein>
    <recommendedName>
        <fullName evidence="9">Adenosylmethionine-8-amino-7-oxononanoate aminotransferase</fullName>
        <ecNumber evidence="9">2.6.1.62</ecNumber>
    </recommendedName>
    <alternativeName>
        <fullName evidence="9">7,8-diamino-pelargonic acid aminotransferase</fullName>
        <shortName evidence="9">DAPA AT</shortName>
        <shortName evidence="9">DAPA aminotransferase</shortName>
    </alternativeName>
    <alternativeName>
        <fullName evidence="9">7,8-diaminononanoate synthase</fullName>
        <shortName evidence="9">DANS</shortName>
    </alternativeName>
    <alternativeName>
        <fullName evidence="9">Diaminopelargonic acid synthase</fullName>
    </alternativeName>
</protein>
<dbReference type="SUPFAM" id="SSF53383">
    <property type="entry name" value="PLP-dependent transferases"/>
    <property type="match status" value="1"/>
</dbReference>
<comment type="function">
    <text evidence="9">Catalyzes the transfer of the alpha-amino group from S-adenosyl-L-methionine (SAM) to 7-keto-8-aminopelargonic acid (KAPA) to form 7,8-diaminopelargonic acid (DAPA). It is the only aminotransferase known to utilize SAM as an amino donor.</text>
</comment>
<dbReference type="InterPro" id="IPR015422">
    <property type="entry name" value="PyrdxlP-dep_Trfase_small"/>
</dbReference>
<dbReference type="Gene3D" id="3.90.1150.10">
    <property type="entry name" value="Aspartate Aminotransferase, domain 1"/>
    <property type="match status" value="1"/>
</dbReference>
<dbReference type="HAMAP" id="MF_00834">
    <property type="entry name" value="BioA"/>
    <property type="match status" value="1"/>
</dbReference>
<proteinExistence type="inferred from homology"/>
<dbReference type="InterPro" id="IPR005814">
    <property type="entry name" value="Aminotrans_3"/>
</dbReference>
<feature type="binding site" evidence="9">
    <location>
        <begin position="300"/>
        <end position="301"/>
    </location>
    <ligand>
        <name>pyridoxal 5'-phosphate</name>
        <dbReference type="ChEBI" id="CHEBI:597326"/>
    </ligand>
</feature>
<keyword evidence="11" id="KW-1185">Reference proteome</keyword>
<dbReference type="GO" id="GO:0004015">
    <property type="term" value="F:adenosylmethionine-8-amino-7-oxononanoate transaminase activity"/>
    <property type="evidence" value="ECO:0007669"/>
    <property type="project" value="UniProtKB-EC"/>
</dbReference>
<dbReference type="Gene3D" id="3.40.640.10">
    <property type="entry name" value="Type I PLP-dependent aspartate aminotransferase-like (Major domain)"/>
    <property type="match status" value="1"/>
</dbReference>